<geneLocation type="plasmid" evidence="2">
    <name>pmyc1</name>
</geneLocation>
<proteinExistence type="predicted"/>
<organism evidence="1 2">
    <name type="scientific">Mycobacterium adipatum</name>
    <dbReference type="NCBI Taxonomy" id="1682113"/>
    <lineage>
        <taxon>Bacteria</taxon>
        <taxon>Bacillati</taxon>
        <taxon>Actinomycetota</taxon>
        <taxon>Actinomycetes</taxon>
        <taxon>Mycobacteriales</taxon>
        <taxon>Mycobacteriaceae</taxon>
        <taxon>Mycobacterium</taxon>
    </lineage>
</organism>
<accession>A0A172UWN1</accession>
<dbReference type="EMBL" id="CP015597">
    <property type="protein sequence ID" value="ANE83378.1"/>
    <property type="molecule type" value="Genomic_DNA"/>
</dbReference>
<keyword evidence="1" id="KW-0614">Plasmid</keyword>
<dbReference type="AlphaFoldDB" id="A0A172UWN1"/>
<dbReference type="Proteomes" id="UP000077143">
    <property type="component" value="Plasmid pMYC1"/>
</dbReference>
<reference evidence="1 2" key="1">
    <citation type="submission" date="2016-05" db="EMBL/GenBank/DDBJ databases">
        <title>Complete genome sequence of a phthalic acid esters degrading Mycobacterium sp. YC-RL4.</title>
        <authorList>
            <person name="Ren L."/>
            <person name="Fan S."/>
            <person name="Ruth N."/>
            <person name="Jia Y."/>
            <person name="Wang J."/>
            <person name="Qiao C."/>
        </authorList>
    </citation>
    <scope>NUCLEOTIDE SEQUENCE [LARGE SCALE GENOMIC DNA]</scope>
    <source>
        <strain evidence="1 2">YC-RL4</strain>
        <plasmid evidence="2">pmyc1</plasmid>
    </source>
</reference>
<gene>
    <name evidence="1" type="ORF">A7U43_28045</name>
</gene>
<evidence type="ECO:0000313" key="2">
    <source>
        <dbReference type="Proteomes" id="UP000077143"/>
    </source>
</evidence>
<keyword evidence="2" id="KW-1185">Reference proteome</keyword>
<sequence>MHPDDRAPAPCGHRGCRLKPVEVRAQLAAAAALDDADLTRVCDQDPAFAGGPIPDFRSPRHVVEVKELTSRPLRGFNAAYNKQPRYIPIPNLRHLWAASVDVSVAAAVYEGDPETPVVNTLIATLTEMVEDLESRGYTNSLHDHDNFPRYAKELGFHCDLTVVPDSDLKPGILLTGTIVGRPRALNLDIDITALLQDWLDSDQSSNARHSLAGRGGVHVLAVVPSRDGPAATVIDAVRETPGEVPEAALRLPDGIDVLVVVTDTDVLRFTPADGWSRHSAPRIE</sequence>
<name>A0A172UWN1_9MYCO</name>
<evidence type="ECO:0000313" key="1">
    <source>
        <dbReference type="EMBL" id="ANE83378.1"/>
    </source>
</evidence>
<protein>
    <submittedName>
        <fullName evidence="1">Uncharacterized protein</fullName>
    </submittedName>
</protein>
<dbReference type="KEGG" id="madi:A7U43_28045"/>